<gene>
    <name evidence="11" type="ORF">D9757_001486</name>
</gene>
<sequence length="337" mass="36455">MPPKARSVTSRGPKAHPGKAYRGKVRKNTDPVPPADRVKRLYNSLVAQIDGGHWKGAEKTCDKILHIDPNDNDARQTKLFILLQREEYGKALELVDSAAAASGHSEETAAKNKLLEKAYALYRMKQESEAQQVLEQIKESAGDAEEERGILHLEAQLNYRQGNYQVAYDLYQQLLDSADPSSEEHDDIQNNLHASQTYLDFINSGYLQAIDDARSTNPITANALRGIENLPPPTVPSVSAIIPATGTISAAAKGGLIGTGDGKKKVRMKRVPKGVVPGVTPPPDPERWIKKSQRSTQPTYGRKSAKGRATGATQGFTTEAPAPTTAGGGGSKGKKKK</sequence>
<dbReference type="InterPro" id="IPR031545">
    <property type="entry name" value="SRP72_TPR-like"/>
</dbReference>
<keyword evidence="8" id="KW-0687">Ribonucleoprotein</keyword>
<comment type="caution">
    <text evidence="11">The sequence shown here is derived from an EMBL/GenBank/DDBJ whole genome shotgun (WGS) entry which is preliminary data.</text>
</comment>
<proteinExistence type="inferred from homology"/>
<comment type="subcellular location">
    <subcellularLocation>
        <location evidence="2">Cytoplasm</location>
    </subcellularLocation>
    <subcellularLocation>
        <location evidence="1">Endoplasmic reticulum</location>
    </subcellularLocation>
</comment>
<dbReference type="GO" id="GO:0005786">
    <property type="term" value="C:signal recognition particle, endoplasmic reticulum targeting"/>
    <property type="evidence" value="ECO:0007669"/>
    <property type="project" value="UniProtKB-KW"/>
</dbReference>
<dbReference type="EMBL" id="JAACJN010000006">
    <property type="protein sequence ID" value="KAF5392282.1"/>
    <property type="molecule type" value="Genomic_DNA"/>
</dbReference>
<dbReference type="InterPro" id="IPR026270">
    <property type="entry name" value="SRP72"/>
</dbReference>
<feature type="compositionally biased region" description="Basic residues" evidence="9">
    <location>
        <begin position="13"/>
        <end position="26"/>
    </location>
</feature>
<dbReference type="InterPro" id="IPR011990">
    <property type="entry name" value="TPR-like_helical_dom_sf"/>
</dbReference>
<dbReference type="AlphaFoldDB" id="A0A8H5HZI5"/>
<comment type="similarity">
    <text evidence="3">Belongs to the SRP72 family.</text>
</comment>
<feature type="region of interest" description="Disordered" evidence="9">
    <location>
        <begin position="273"/>
        <end position="337"/>
    </location>
</feature>
<evidence type="ECO:0000256" key="4">
    <source>
        <dbReference type="ARBA" id="ARBA00018350"/>
    </source>
</evidence>
<accession>A0A8H5HZI5</accession>
<dbReference type="SUPFAM" id="SSF48452">
    <property type="entry name" value="TPR-like"/>
    <property type="match status" value="1"/>
</dbReference>
<evidence type="ECO:0000256" key="6">
    <source>
        <dbReference type="ARBA" id="ARBA00022824"/>
    </source>
</evidence>
<keyword evidence="6" id="KW-0256">Endoplasmic reticulum</keyword>
<feature type="domain" description="Signal recognition particle SRP72 subunit RNA-binding" evidence="10">
    <location>
        <begin position="262"/>
        <end position="296"/>
    </location>
</feature>
<evidence type="ECO:0000313" key="11">
    <source>
        <dbReference type="EMBL" id="KAF5392282.1"/>
    </source>
</evidence>
<keyword evidence="12" id="KW-1185">Reference proteome</keyword>
<evidence type="ECO:0000256" key="1">
    <source>
        <dbReference type="ARBA" id="ARBA00004240"/>
    </source>
</evidence>
<evidence type="ECO:0000256" key="2">
    <source>
        <dbReference type="ARBA" id="ARBA00004496"/>
    </source>
</evidence>
<dbReference type="GO" id="GO:0043022">
    <property type="term" value="F:ribosome binding"/>
    <property type="evidence" value="ECO:0007669"/>
    <property type="project" value="TreeGrafter"/>
</dbReference>
<dbReference type="PANTHER" id="PTHR14094:SF9">
    <property type="entry name" value="SIGNAL RECOGNITION PARTICLE SUBUNIT SRP72"/>
    <property type="match status" value="1"/>
</dbReference>
<dbReference type="Pfam" id="PF17004">
    <property type="entry name" value="SRP_TPR_like"/>
    <property type="match status" value="1"/>
</dbReference>
<reference evidence="11 12" key="1">
    <citation type="journal article" date="2020" name="ISME J.">
        <title>Uncovering the hidden diversity of litter-decomposition mechanisms in mushroom-forming fungi.</title>
        <authorList>
            <person name="Floudas D."/>
            <person name="Bentzer J."/>
            <person name="Ahren D."/>
            <person name="Johansson T."/>
            <person name="Persson P."/>
            <person name="Tunlid A."/>
        </authorList>
    </citation>
    <scope>NUCLEOTIDE SEQUENCE [LARGE SCALE GENOMIC DNA]</scope>
    <source>
        <strain evidence="11 12">CBS 406.79</strain>
    </source>
</reference>
<dbReference type="OrthoDB" id="5421607at2759"/>
<feature type="region of interest" description="Disordered" evidence="9">
    <location>
        <begin position="1"/>
        <end position="35"/>
    </location>
</feature>
<organism evidence="11 12">
    <name type="scientific">Collybiopsis confluens</name>
    <dbReference type="NCBI Taxonomy" id="2823264"/>
    <lineage>
        <taxon>Eukaryota</taxon>
        <taxon>Fungi</taxon>
        <taxon>Dikarya</taxon>
        <taxon>Basidiomycota</taxon>
        <taxon>Agaricomycotina</taxon>
        <taxon>Agaricomycetes</taxon>
        <taxon>Agaricomycetidae</taxon>
        <taxon>Agaricales</taxon>
        <taxon>Marasmiineae</taxon>
        <taxon>Omphalotaceae</taxon>
        <taxon>Collybiopsis</taxon>
    </lineage>
</organism>
<evidence type="ECO:0000313" key="12">
    <source>
        <dbReference type="Proteomes" id="UP000518752"/>
    </source>
</evidence>
<dbReference type="GO" id="GO:0006614">
    <property type="term" value="P:SRP-dependent cotranslational protein targeting to membrane"/>
    <property type="evidence" value="ECO:0007669"/>
    <property type="project" value="InterPro"/>
</dbReference>
<dbReference type="PANTHER" id="PTHR14094">
    <property type="entry name" value="SIGNAL RECOGNITION PARTICLE 72"/>
    <property type="match status" value="1"/>
</dbReference>
<evidence type="ECO:0000256" key="8">
    <source>
        <dbReference type="ARBA" id="ARBA00023274"/>
    </source>
</evidence>
<evidence type="ECO:0000256" key="7">
    <source>
        <dbReference type="ARBA" id="ARBA00023135"/>
    </source>
</evidence>
<dbReference type="InterPro" id="IPR013699">
    <property type="entry name" value="Signal_recog_part_SRP72_RNA-bd"/>
</dbReference>
<keyword evidence="5" id="KW-0963">Cytoplasm</keyword>
<evidence type="ECO:0000259" key="10">
    <source>
        <dbReference type="Pfam" id="PF08492"/>
    </source>
</evidence>
<protein>
    <recommendedName>
        <fullName evidence="4">Signal recognition particle subunit SRP72</fullName>
    </recommendedName>
</protein>
<dbReference type="Pfam" id="PF08492">
    <property type="entry name" value="SRP72"/>
    <property type="match status" value="1"/>
</dbReference>
<evidence type="ECO:0000256" key="9">
    <source>
        <dbReference type="SAM" id="MobiDB-lite"/>
    </source>
</evidence>
<dbReference type="GO" id="GO:0005783">
    <property type="term" value="C:endoplasmic reticulum"/>
    <property type="evidence" value="ECO:0007669"/>
    <property type="project" value="UniProtKB-SubCell"/>
</dbReference>
<dbReference type="GO" id="GO:0008312">
    <property type="term" value="F:7S RNA binding"/>
    <property type="evidence" value="ECO:0007669"/>
    <property type="project" value="InterPro"/>
</dbReference>
<keyword evidence="7" id="KW-0733">Signal recognition particle</keyword>
<evidence type="ECO:0000256" key="3">
    <source>
        <dbReference type="ARBA" id="ARBA00007676"/>
    </source>
</evidence>
<dbReference type="Proteomes" id="UP000518752">
    <property type="component" value="Unassembled WGS sequence"/>
</dbReference>
<name>A0A8H5HZI5_9AGAR</name>
<dbReference type="Gene3D" id="1.25.40.10">
    <property type="entry name" value="Tetratricopeptide repeat domain"/>
    <property type="match status" value="1"/>
</dbReference>
<evidence type="ECO:0000256" key="5">
    <source>
        <dbReference type="ARBA" id="ARBA00022490"/>
    </source>
</evidence>